<evidence type="ECO:0008006" key="4">
    <source>
        <dbReference type="Google" id="ProtNLM"/>
    </source>
</evidence>
<name>A0A8H5ZLE6_COCSA</name>
<proteinExistence type="predicted"/>
<evidence type="ECO:0000313" key="3">
    <source>
        <dbReference type="Proteomes" id="UP000624244"/>
    </source>
</evidence>
<dbReference type="AlphaFoldDB" id="A0A8H5ZLE6"/>
<feature type="compositionally biased region" description="Low complexity" evidence="1">
    <location>
        <begin position="18"/>
        <end position="32"/>
    </location>
</feature>
<feature type="region of interest" description="Disordered" evidence="1">
    <location>
        <begin position="1"/>
        <end position="55"/>
    </location>
</feature>
<evidence type="ECO:0000313" key="2">
    <source>
        <dbReference type="EMBL" id="KAF5851019.1"/>
    </source>
</evidence>
<evidence type="ECO:0000256" key="1">
    <source>
        <dbReference type="SAM" id="MobiDB-lite"/>
    </source>
</evidence>
<feature type="compositionally biased region" description="Polar residues" evidence="1">
    <location>
        <begin position="1"/>
        <end position="17"/>
    </location>
</feature>
<reference evidence="2" key="1">
    <citation type="submission" date="2019-11" db="EMBL/GenBank/DDBJ databases">
        <title>Bipolaris sorokiniana Genome sequencing.</title>
        <authorList>
            <person name="Wang H."/>
        </authorList>
    </citation>
    <scope>NUCLEOTIDE SEQUENCE</scope>
</reference>
<dbReference type="PANTHER" id="PTHR37012">
    <property type="entry name" value="B-ZIP TRANSCRIPTION FACTOR (EUROFUNG)-RELATED"/>
    <property type="match status" value="1"/>
</dbReference>
<dbReference type="PANTHER" id="PTHR37012:SF7">
    <property type="entry name" value="B-ZIP TRANSCRIPTION FACTOR (EUROFUNG)-RELATED"/>
    <property type="match status" value="1"/>
</dbReference>
<dbReference type="EMBL" id="WNKQ01000006">
    <property type="protein sequence ID" value="KAF5851019.1"/>
    <property type="molecule type" value="Genomic_DNA"/>
</dbReference>
<accession>A0A8H5ZLE6</accession>
<feature type="compositionally biased region" description="Basic and acidic residues" evidence="1">
    <location>
        <begin position="38"/>
        <end position="55"/>
    </location>
</feature>
<protein>
    <recommendedName>
        <fullName evidence="4">BZIP domain-containing protein</fullName>
    </recommendedName>
</protein>
<organism evidence="2 3">
    <name type="scientific">Cochliobolus sativus</name>
    <name type="common">Common root rot and spot blotch fungus</name>
    <name type="synonym">Bipolaris sorokiniana</name>
    <dbReference type="NCBI Taxonomy" id="45130"/>
    <lineage>
        <taxon>Eukaryota</taxon>
        <taxon>Fungi</taxon>
        <taxon>Dikarya</taxon>
        <taxon>Ascomycota</taxon>
        <taxon>Pezizomycotina</taxon>
        <taxon>Dothideomycetes</taxon>
        <taxon>Pleosporomycetidae</taxon>
        <taxon>Pleosporales</taxon>
        <taxon>Pleosporineae</taxon>
        <taxon>Pleosporaceae</taxon>
        <taxon>Bipolaris</taxon>
    </lineage>
</organism>
<dbReference type="CDD" id="cd14688">
    <property type="entry name" value="bZIP_YAP"/>
    <property type="match status" value="1"/>
</dbReference>
<sequence>MPRASTMNDSTVACTPTLSSRPPQSRQLPRRSAGALIRKRERDKQNQKNKREREREYVAGLEAKVQSLEKELAISNVQHYSYAKSVQSPPTDHTFASDTNCRVSSDTEERIVISCTMADAVLGASAQLSSSNFEEIIGAIPPPNNAPIPSTSFVPFTPPSTLVNVLPCSLPDSAVVSLELLNRVITSPDWNRAPAWSLSQSNRSHQHFDRTASFLPLLAQLQADPAMKLVCPPIAKTLDLLFGGSSNPLANFVHSIIVHLPCRPPEKFGIIYVSYLYLRWLVWPSQESFCHFPEELRPTILQLVERHYLNFDLIPWPQLRDNLIRYSLRHDLESVLSLYCCSLRIKDWGEMNFICRKNDEDPQFSDEFLRKITDISQWTLLETFWSEYPDLVQGLPLEIMLGLDIFMPAADTQHI</sequence>
<dbReference type="Proteomes" id="UP000624244">
    <property type="component" value="Unassembled WGS sequence"/>
</dbReference>
<comment type="caution">
    <text evidence="2">The sequence shown here is derived from an EMBL/GenBank/DDBJ whole genome shotgun (WGS) entry which is preliminary data.</text>
</comment>
<dbReference type="Pfam" id="PF11905">
    <property type="entry name" value="DUF3425"/>
    <property type="match status" value="1"/>
</dbReference>
<gene>
    <name evidence="2" type="ORF">GGP41_010722</name>
</gene>
<dbReference type="InterPro" id="IPR021833">
    <property type="entry name" value="DUF3425"/>
</dbReference>